<proteinExistence type="predicted"/>
<gene>
    <name evidence="1" type="ORF">Bhyg_11649</name>
</gene>
<dbReference type="EMBL" id="WJQU01000003">
    <property type="protein sequence ID" value="KAJ6638911.1"/>
    <property type="molecule type" value="Genomic_DNA"/>
</dbReference>
<accession>A0A9Q0S053</accession>
<evidence type="ECO:0000313" key="2">
    <source>
        <dbReference type="Proteomes" id="UP001151699"/>
    </source>
</evidence>
<reference evidence="1" key="1">
    <citation type="submission" date="2022-07" db="EMBL/GenBank/DDBJ databases">
        <authorList>
            <person name="Trinca V."/>
            <person name="Uliana J.V.C."/>
            <person name="Torres T.T."/>
            <person name="Ward R.J."/>
            <person name="Monesi N."/>
        </authorList>
    </citation>
    <scope>NUCLEOTIDE SEQUENCE</scope>
    <source>
        <strain evidence="1">HSMRA1968</strain>
        <tissue evidence="1">Whole embryos</tissue>
    </source>
</reference>
<comment type="caution">
    <text evidence="1">The sequence shown here is derived from an EMBL/GenBank/DDBJ whole genome shotgun (WGS) entry which is preliminary data.</text>
</comment>
<protein>
    <submittedName>
        <fullName evidence="1">Uncharacterized protein</fullName>
    </submittedName>
</protein>
<name>A0A9Q0S053_9DIPT</name>
<evidence type="ECO:0000313" key="1">
    <source>
        <dbReference type="EMBL" id="KAJ6638911.1"/>
    </source>
</evidence>
<sequence>MILDLVIATVRLPTDLTMKSLSTNLITVHCLHLPPLLTMNALRKSSRKKRI</sequence>
<organism evidence="1 2">
    <name type="scientific">Pseudolycoriella hygida</name>
    <dbReference type="NCBI Taxonomy" id="35572"/>
    <lineage>
        <taxon>Eukaryota</taxon>
        <taxon>Metazoa</taxon>
        <taxon>Ecdysozoa</taxon>
        <taxon>Arthropoda</taxon>
        <taxon>Hexapoda</taxon>
        <taxon>Insecta</taxon>
        <taxon>Pterygota</taxon>
        <taxon>Neoptera</taxon>
        <taxon>Endopterygota</taxon>
        <taxon>Diptera</taxon>
        <taxon>Nematocera</taxon>
        <taxon>Sciaroidea</taxon>
        <taxon>Sciaridae</taxon>
        <taxon>Pseudolycoriella</taxon>
    </lineage>
</organism>
<dbReference type="Proteomes" id="UP001151699">
    <property type="component" value="Chromosome X"/>
</dbReference>
<dbReference type="AlphaFoldDB" id="A0A9Q0S053"/>
<keyword evidence="2" id="KW-1185">Reference proteome</keyword>